<dbReference type="SUPFAM" id="SSF48613">
    <property type="entry name" value="Heme oxygenase-like"/>
    <property type="match status" value="1"/>
</dbReference>
<sequence>MSQATHVAASNSSILSTKIALAHPRLDFSARRFWKHPDLHILLPKFYLELYAVVRGGLSVMEIAQRRAEELSANDPVAAILADYYAKHLVEERGHDEWLLEDMEHCGIDRQHAIERIPSGAVAALIGAQQFWVLQEHPVAFLGYVSVVEGNPPVQTHINEIRDATGYPDASFRSLREHADVDTGHAAELRGLIDSLPLSPRHHRLLGLSAFETVGGLARIFDQLCGE</sequence>
<dbReference type="Pfam" id="PF14518">
    <property type="entry name" value="Haem_oxygenas_2"/>
    <property type="match status" value="1"/>
</dbReference>
<dbReference type="Proteomes" id="UP000002432">
    <property type="component" value="Chromosome"/>
</dbReference>
<dbReference type="Gene3D" id="1.20.910.10">
    <property type="entry name" value="Heme oxygenase-like"/>
    <property type="match status" value="1"/>
</dbReference>
<dbReference type="RefSeq" id="WP_011521856.1">
    <property type="nucleotide sequence ID" value="NC_008009.1"/>
</dbReference>
<dbReference type="STRING" id="204669.Acid345_1051"/>
<evidence type="ECO:0008006" key="3">
    <source>
        <dbReference type="Google" id="ProtNLM"/>
    </source>
</evidence>
<name>Q1ISU6_KORVE</name>
<gene>
    <name evidence="1" type="ordered locus">Acid345_1051</name>
</gene>
<protein>
    <recommendedName>
        <fullName evidence="3">Iron-containing redox enzyme family protein</fullName>
    </recommendedName>
</protein>
<evidence type="ECO:0000313" key="1">
    <source>
        <dbReference type="EMBL" id="ABF40054.1"/>
    </source>
</evidence>
<keyword evidence="2" id="KW-1185">Reference proteome</keyword>
<dbReference type="KEGG" id="aba:Acid345_1051"/>
<dbReference type="AlphaFoldDB" id="Q1ISU6"/>
<dbReference type="OrthoDB" id="112625at2"/>
<evidence type="ECO:0000313" key="2">
    <source>
        <dbReference type="Proteomes" id="UP000002432"/>
    </source>
</evidence>
<dbReference type="eggNOG" id="COG5424">
    <property type="taxonomic scope" value="Bacteria"/>
</dbReference>
<dbReference type="EMBL" id="CP000360">
    <property type="protein sequence ID" value="ABF40054.1"/>
    <property type="molecule type" value="Genomic_DNA"/>
</dbReference>
<dbReference type="HOGENOM" id="CLU_1199236_0_0_0"/>
<reference evidence="1 2" key="1">
    <citation type="journal article" date="2009" name="Appl. Environ. Microbiol.">
        <title>Three genomes from the phylum Acidobacteria provide insight into the lifestyles of these microorganisms in soils.</title>
        <authorList>
            <person name="Ward N.L."/>
            <person name="Challacombe J.F."/>
            <person name="Janssen P.H."/>
            <person name="Henrissat B."/>
            <person name="Coutinho P.M."/>
            <person name="Wu M."/>
            <person name="Xie G."/>
            <person name="Haft D.H."/>
            <person name="Sait M."/>
            <person name="Badger J."/>
            <person name="Barabote R.D."/>
            <person name="Bradley B."/>
            <person name="Brettin T.S."/>
            <person name="Brinkac L.M."/>
            <person name="Bruce D."/>
            <person name="Creasy T."/>
            <person name="Daugherty S.C."/>
            <person name="Davidsen T.M."/>
            <person name="DeBoy R.T."/>
            <person name="Detter J.C."/>
            <person name="Dodson R.J."/>
            <person name="Durkin A.S."/>
            <person name="Ganapathy A."/>
            <person name="Gwinn-Giglio M."/>
            <person name="Han C.S."/>
            <person name="Khouri H."/>
            <person name="Kiss H."/>
            <person name="Kothari S.P."/>
            <person name="Madupu R."/>
            <person name="Nelson K.E."/>
            <person name="Nelson W.C."/>
            <person name="Paulsen I."/>
            <person name="Penn K."/>
            <person name="Ren Q."/>
            <person name="Rosovitz M.J."/>
            <person name="Selengut J.D."/>
            <person name="Shrivastava S."/>
            <person name="Sullivan S.A."/>
            <person name="Tapia R."/>
            <person name="Thompson L.S."/>
            <person name="Watkins K.L."/>
            <person name="Yang Q."/>
            <person name="Yu C."/>
            <person name="Zafar N."/>
            <person name="Zhou L."/>
            <person name="Kuske C.R."/>
        </authorList>
    </citation>
    <scope>NUCLEOTIDE SEQUENCE [LARGE SCALE GENOMIC DNA]</scope>
    <source>
        <strain evidence="1 2">Ellin345</strain>
    </source>
</reference>
<accession>Q1ISU6</accession>
<proteinExistence type="predicted"/>
<dbReference type="EnsemblBacteria" id="ABF40054">
    <property type="protein sequence ID" value="ABF40054"/>
    <property type="gene ID" value="Acid345_1051"/>
</dbReference>
<dbReference type="InterPro" id="IPR016084">
    <property type="entry name" value="Haem_Oase-like_multi-hlx"/>
</dbReference>
<organism evidence="1 2">
    <name type="scientific">Koribacter versatilis (strain Ellin345)</name>
    <dbReference type="NCBI Taxonomy" id="204669"/>
    <lineage>
        <taxon>Bacteria</taxon>
        <taxon>Pseudomonadati</taxon>
        <taxon>Acidobacteriota</taxon>
        <taxon>Terriglobia</taxon>
        <taxon>Terriglobales</taxon>
        <taxon>Candidatus Korobacteraceae</taxon>
        <taxon>Candidatus Korobacter</taxon>
    </lineage>
</organism>